<protein>
    <submittedName>
        <fullName evidence="1">Uncharacterized protein</fullName>
    </submittedName>
</protein>
<dbReference type="AlphaFoldDB" id="M4Z8L0"/>
<dbReference type="OrthoDB" id="8139451at2"/>
<dbReference type="eggNOG" id="ENOG503145Y">
    <property type="taxonomic scope" value="Bacteria"/>
</dbReference>
<sequence length="73" mass="7766">MTERAASADFLTAFATGWPEREPHLMVLSLTTQKGVQDFAMTREQALLVAKTIKRTAAQLAPAPAAGPGAKRA</sequence>
<evidence type="ECO:0000313" key="1">
    <source>
        <dbReference type="EMBL" id="BAM89993.1"/>
    </source>
</evidence>
<name>M4Z8L0_9BRAD</name>
<dbReference type="Proteomes" id="UP000011841">
    <property type="component" value="Chromosome"/>
</dbReference>
<dbReference type="RefSeq" id="WP_015667101.1">
    <property type="nucleotide sequence ID" value="NC_020453.1"/>
</dbReference>
<dbReference type="KEGG" id="aol:S58_40070"/>
<dbReference type="PATRIC" id="fig|1245469.3.peg.4094"/>
<gene>
    <name evidence="1" type="ORF">S58_40070</name>
</gene>
<keyword evidence="2" id="KW-1185">Reference proteome</keyword>
<evidence type="ECO:0000313" key="2">
    <source>
        <dbReference type="Proteomes" id="UP000011841"/>
    </source>
</evidence>
<dbReference type="HOGENOM" id="CLU_2809642_0_0_5"/>
<proteinExistence type="predicted"/>
<organism evidence="1 2">
    <name type="scientific">Bradyrhizobium oligotrophicum S58</name>
    <dbReference type="NCBI Taxonomy" id="1245469"/>
    <lineage>
        <taxon>Bacteria</taxon>
        <taxon>Pseudomonadati</taxon>
        <taxon>Pseudomonadota</taxon>
        <taxon>Alphaproteobacteria</taxon>
        <taxon>Hyphomicrobiales</taxon>
        <taxon>Nitrobacteraceae</taxon>
        <taxon>Bradyrhizobium</taxon>
    </lineage>
</organism>
<accession>M4Z8L0</accession>
<dbReference type="EMBL" id="AP012603">
    <property type="protein sequence ID" value="BAM89993.1"/>
    <property type="molecule type" value="Genomic_DNA"/>
</dbReference>
<reference evidence="1 2" key="1">
    <citation type="journal article" date="2013" name="Appl. Environ. Microbiol.">
        <title>Genome analysis suggests that the soil oligotrophic bacterium Agromonas oligotrophica (Bradyrhizobium oligotrophicum) is a nitrogen-fixing symbiont of Aeschynomene indica.</title>
        <authorList>
            <person name="Okubo T."/>
            <person name="Fukushima S."/>
            <person name="Itakura M."/>
            <person name="Oshima K."/>
            <person name="Longtonglang A."/>
            <person name="Teaumroong N."/>
            <person name="Mitsui H."/>
            <person name="Hattori M."/>
            <person name="Hattori R."/>
            <person name="Hattori T."/>
            <person name="Minamisawa K."/>
        </authorList>
    </citation>
    <scope>NUCLEOTIDE SEQUENCE [LARGE SCALE GENOMIC DNA]</scope>
    <source>
        <strain evidence="1 2">S58</strain>
    </source>
</reference>
<dbReference type="GeneID" id="301817814"/>